<gene>
    <name evidence="2" type="ORF">KOR34_02950</name>
</gene>
<protein>
    <submittedName>
        <fullName evidence="2">Uncharacterized protein</fullName>
    </submittedName>
</protein>
<evidence type="ECO:0000313" key="3">
    <source>
        <dbReference type="Proteomes" id="UP000316714"/>
    </source>
</evidence>
<keyword evidence="1" id="KW-0812">Transmembrane</keyword>
<reference evidence="2 3" key="1">
    <citation type="submission" date="2019-02" db="EMBL/GenBank/DDBJ databases">
        <title>Deep-cultivation of Planctomycetes and their phenomic and genomic characterization uncovers novel biology.</title>
        <authorList>
            <person name="Wiegand S."/>
            <person name="Jogler M."/>
            <person name="Boedeker C."/>
            <person name="Pinto D."/>
            <person name="Vollmers J."/>
            <person name="Rivas-Marin E."/>
            <person name="Kohn T."/>
            <person name="Peeters S.H."/>
            <person name="Heuer A."/>
            <person name="Rast P."/>
            <person name="Oberbeckmann S."/>
            <person name="Bunk B."/>
            <person name="Jeske O."/>
            <person name="Meyerdierks A."/>
            <person name="Storesund J.E."/>
            <person name="Kallscheuer N."/>
            <person name="Luecker S."/>
            <person name="Lage O.M."/>
            <person name="Pohl T."/>
            <person name="Merkel B.J."/>
            <person name="Hornburger P."/>
            <person name="Mueller R.-W."/>
            <person name="Bruemmer F."/>
            <person name="Labrenz M."/>
            <person name="Spormann A.M."/>
            <person name="Op Den Camp H."/>
            <person name="Overmann J."/>
            <person name="Amann R."/>
            <person name="Jetten M.S.M."/>
            <person name="Mascher T."/>
            <person name="Medema M.H."/>
            <person name="Devos D.P."/>
            <person name="Kaster A.-K."/>
            <person name="Ovreas L."/>
            <person name="Rohde M."/>
            <person name="Galperin M.Y."/>
            <person name="Jogler C."/>
        </authorList>
    </citation>
    <scope>NUCLEOTIDE SEQUENCE [LARGE SCALE GENOMIC DNA]</scope>
    <source>
        <strain evidence="2 3">KOR34</strain>
    </source>
</reference>
<sequence length="49" mass="5537">MNRSLVSQLVVFVLLLVALNFFFHLHISIIGSLVLTLVLSLAMRLMQPK</sequence>
<organism evidence="2 3">
    <name type="scientific">Posidoniimonas corsicana</name>
    <dbReference type="NCBI Taxonomy" id="1938618"/>
    <lineage>
        <taxon>Bacteria</taxon>
        <taxon>Pseudomonadati</taxon>
        <taxon>Planctomycetota</taxon>
        <taxon>Planctomycetia</taxon>
        <taxon>Pirellulales</taxon>
        <taxon>Lacipirellulaceae</taxon>
        <taxon>Posidoniimonas</taxon>
    </lineage>
</organism>
<proteinExistence type="predicted"/>
<comment type="caution">
    <text evidence="2">The sequence shown here is derived from an EMBL/GenBank/DDBJ whole genome shotgun (WGS) entry which is preliminary data.</text>
</comment>
<evidence type="ECO:0000256" key="1">
    <source>
        <dbReference type="SAM" id="Phobius"/>
    </source>
</evidence>
<feature type="transmembrane region" description="Helical" evidence="1">
    <location>
        <begin position="5"/>
        <end position="23"/>
    </location>
</feature>
<evidence type="ECO:0000313" key="2">
    <source>
        <dbReference type="EMBL" id="TWT35404.1"/>
    </source>
</evidence>
<keyword evidence="1" id="KW-1133">Transmembrane helix</keyword>
<dbReference type="AlphaFoldDB" id="A0A5C5V9X4"/>
<accession>A0A5C5V9X4</accession>
<dbReference type="EMBL" id="SIHJ01000001">
    <property type="protein sequence ID" value="TWT35404.1"/>
    <property type="molecule type" value="Genomic_DNA"/>
</dbReference>
<dbReference type="RefSeq" id="WP_197531044.1">
    <property type="nucleotide sequence ID" value="NZ_SIHJ01000001.1"/>
</dbReference>
<keyword evidence="1" id="KW-0472">Membrane</keyword>
<dbReference type="Proteomes" id="UP000316714">
    <property type="component" value="Unassembled WGS sequence"/>
</dbReference>
<name>A0A5C5V9X4_9BACT</name>
<keyword evidence="3" id="KW-1185">Reference proteome</keyword>